<comment type="caution">
    <text evidence="1">The sequence shown here is derived from an EMBL/GenBank/DDBJ whole genome shotgun (WGS) entry which is preliminary data.</text>
</comment>
<accession>A0A2R6B6V7</accession>
<organism evidence="1 2">
    <name type="scientific">Candidatus Marsarchaeota G2 archaeon ECH_B_2</name>
    <dbReference type="NCBI Taxonomy" id="1978160"/>
    <lineage>
        <taxon>Archaea</taxon>
        <taxon>Candidatus Marsarchaeota</taxon>
        <taxon>Candidatus Marsarchaeota group 2</taxon>
    </lineage>
</organism>
<dbReference type="NCBIfam" id="TIGR04474">
    <property type="entry name" value="tcm_partner"/>
    <property type="match status" value="1"/>
</dbReference>
<gene>
    <name evidence="1" type="ORF">B9Q06_09975</name>
</gene>
<evidence type="ECO:0000313" key="2">
    <source>
        <dbReference type="Proteomes" id="UP000241284"/>
    </source>
</evidence>
<evidence type="ECO:0008006" key="3">
    <source>
        <dbReference type="Google" id="ProtNLM"/>
    </source>
</evidence>
<sequence length="92" mass="10494">MLQDIRLPSSPHTKAKHKILKTYLAAWFPILSKWNGRVLYIDGFAGPGEYDDGSDGSPLLALEVARTHKLKLASEVVFLFVEEDKERFNHLR</sequence>
<dbReference type="InterPro" id="IPR031009">
    <property type="entry name" value="Tcm_partner"/>
</dbReference>
<protein>
    <recommendedName>
        <fullName evidence="3">Three-Cys-motif partner protein TcmP</fullName>
    </recommendedName>
</protein>
<proteinExistence type="predicted"/>
<evidence type="ECO:0000313" key="1">
    <source>
        <dbReference type="EMBL" id="PSN94208.1"/>
    </source>
</evidence>
<reference evidence="1 2" key="1">
    <citation type="submission" date="2017-04" db="EMBL/GenBank/DDBJ databases">
        <title>Novel microbial lineages endemic to geothermal iron-oxide mats fill important gaps in the evolutionary history of Archaea.</title>
        <authorList>
            <person name="Jay Z.J."/>
            <person name="Beam J.P."/>
            <person name="Dlakic M."/>
            <person name="Rusch D.B."/>
            <person name="Kozubal M.A."/>
            <person name="Inskeep W.P."/>
        </authorList>
    </citation>
    <scope>NUCLEOTIDE SEQUENCE [LARGE SCALE GENOMIC DNA]</scope>
    <source>
        <strain evidence="1">ECH_B_2</strain>
    </source>
</reference>
<dbReference type="AlphaFoldDB" id="A0A2R6B6V7"/>
<dbReference type="EMBL" id="NEXH01000029">
    <property type="protein sequence ID" value="PSN94208.1"/>
    <property type="molecule type" value="Genomic_DNA"/>
</dbReference>
<name>A0A2R6B6V7_9ARCH</name>
<dbReference type="Proteomes" id="UP000241284">
    <property type="component" value="Unassembled WGS sequence"/>
</dbReference>